<feature type="transmembrane region" description="Helical" evidence="2">
    <location>
        <begin position="87"/>
        <end position="105"/>
    </location>
</feature>
<organism evidence="3 4">
    <name type="scientific">Nakamurella endophytica</name>
    <dbReference type="NCBI Taxonomy" id="1748367"/>
    <lineage>
        <taxon>Bacteria</taxon>
        <taxon>Bacillati</taxon>
        <taxon>Actinomycetota</taxon>
        <taxon>Actinomycetes</taxon>
        <taxon>Nakamurellales</taxon>
        <taxon>Nakamurellaceae</taxon>
        <taxon>Nakamurella</taxon>
    </lineage>
</organism>
<evidence type="ECO:0000256" key="2">
    <source>
        <dbReference type="SAM" id="Phobius"/>
    </source>
</evidence>
<feature type="transmembrane region" description="Helical" evidence="2">
    <location>
        <begin position="111"/>
        <end position="130"/>
    </location>
</feature>
<protein>
    <submittedName>
        <fullName evidence="3">Uncharacterized protein</fullName>
    </submittedName>
</protein>
<evidence type="ECO:0000313" key="4">
    <source>
        <dbReference type="Proteomes" id="UP000655208"/>
    </source>
</evidence>
<sequence>MLVAMLASLGLPWQRGGIKPGFDWAWNPGYCTVTWDGYSRCTTWDLVPDVAYKAVGPIPGTQLPVRVLVVATVVLLWAGWRRAARAAAGAGLALGVGAVLIGGASVTSGRLLFVVALALLATTLHAGGLVGRRRSPGPTAGVRSGMPAGMHGASRP</sequence>
<evidence type="ECO:0000256" key="1">
    <source>
        <dbReference type="SAM" id="MobiDB-lite"/>
    </source>
</evidence>
<keyword evidence="4" id="KW-1185">Reference proteome</keyword>
<dbReference type="AlphaFoldDB" id="A0A917T6M1"/>
<feature type="transmembrane region" description="Helical" evidence="2">
    <location>
        <begin position="63"/>
        <end position="80"/>
    </location>
</feature>
<proteinExistence type="predicted"/>
<gene>
    <name evidence="3" type="ORF">GCM10011594_35070</name>
</gene>
<keyword evidence="2" id="KW-1133">Transmembrane helix</keyword>
<comment type="caution">
    <text evidence="3">The sequence shown here is derived from an EMBL/GenBank/DDBJ whole genome shotgun (WGS) entry which is preliminary data.</text>
</comment>
<name>A0A917T6M1_9ACTN</name>
<accession>A0A917T6M1</accession>
<evidence type="ECO:0000313" key="3">
    <source>
        <dbReference type="EMBL" id="GGM12197.1"/>
    </source>
</evidence>
<reference evidence="3" key="1">
    <citation type="journal article" date="2014" name="Int. J. Syst. Evol. Microbiol.">
        <title>Complete genome sequence of Corynebacterium casei LMG S-19264T (=DSM 44701T), isolated from a smear-ripened cheese.</title>
        <authorList>
            <consortium name="US DOE Joint Genome Institute (JGI-PGF)"/>
            <person name="Walter F."/>
            <person name="Albersmeier A."/>
            <person name="Kalinowski J."/>
            <person name="Ruckert C."/>
        </authorList>
    </citation>
    <scope>NUCLEOTIDE SEQUENCE</scope>
    <source>
        <strain evidence="3">CGMCC 4.7308</strain>
    </source>
</reference>
<reference evidence="3" key="2">
    <citation type="submission" date="2020-09" db="EMBL/GenBank/DDBJ databases">
        <authorList>
            <person name="Sun Q."/>
            <person name="Zhou Y."/>
        </authorList>
    </citation>
    <scope>NUCLEOTIDE SEQUENCE</scope>
    <source>
        <strain evidence="3">CGMCC 4.7308</strain>
    </source>
</reference>
<dbReference type="EMBL" id="BMNA01000009">
    <property type="protein sequence ID" value="GGM12197.1"/>
    <property type="molecule type" value="Genomic_DNA"/>
</dbReference>
<feature type="region of interest" description="Disordered" evidence="1">
    <location>
        <begin position="135"/>
        <end position="156"/>
    </location>
</feature>
<dbReference type="Proteomes" id="UP000655208">
    <property type="component" value="Unassembled WGS sequence"/>
</dbReference>
<keyword evidence="2" id="KW-0472">Membrane</keyword>
<keyword evidence="2" id="KW-0812">Transmembrane</keyword>